<accession>A0A061RX81</accession>
<organism evidence="1">
    <name type="scientific">Tetraselmis sp. GSL018</name>
    <dbReference type="NCBI Taxonomy" id="582737"/>
    <lineage>
        <taxon>Eukaryota</taxon>
        <taxon>Viridiplantae</taxon>
        <taxon>Chlorophyta</taxon>
        <taxon>core chlorophytes</taxon>
        <taxon>Chlorodendrophyceae</taxon>
        <taxon>Chlorodendrales</taxon>
        <taxon>Chlorodendraceae</taxon>
        <taxon>Tetraselmis</taxon>
    </lineage>
</organism>
<sequence>FRANFLSSNREKVPNIINRHRPVLAEEGNMCSHNSSLVIKVWSTQKLALADIRIDHQCRKGAQNPFHEDTLQ</sequence>
<protein>
    <submittedName>
        <fullName evidence="1">Uncharacterized protein</fullName>
    </submittedName>
</protein>
<name>A0A061RX81_9CHLO</name>
<dbReference type="EMBL" id="GBEZ01010554">
    <property type="protein sequence ID" value="JAC75131.1"/>
    <property type="molecule type" value="Transcribed_RNA"/>
</dbReference>
<dbReference type="AlphaFoldDB" id="A0A061RX81"/>
<proteinExistence type="predicted"/>
<evidence type="ECO:0000313" key="1">
    <source>
        <dbReference type="EMBL" id="JAC75131.1"/>
    </source>
</evidence>
<feature type="non-terminal residue" evidence="1">
    <location>
        <position position="1"/>
    </location>
</feature>
<gene>
    <name evidence="1" type="ORF">TSPGSL018_23990</name>
</gene>
<reference evidence="1" key="1">
    <citation type="submission" date="2014-05" db="EMBL/GenBank/DDBJ databases">
        <title>The transcriptome of the halophilic microalga Tetraselmis sp. GSL018 isolated from the Great Salt Lake, Utah.</title>
        <authorList>
            <person name="Jinkerson R.E."/>
            <person name="D'Adamo S."/>
            <person name="Posewitz M.C."/>
        </authorList>
    </citation>
    <scope>NUCLEOTIDE SEQUENCE</scope>
    <source>
        <strain evidence="1">GSL018</strain>
    </source>
</reference>